<dbReference type="PANTHER" id="PTHR11067">
    <property type="entry name" value="INOSINE TRIPHOSPHATE PYROPHOSPHATASE/HAM1 PROTEIN"/>
    <property type="match status" value="1"/>
</dbReference>
<evidence type="ECO:0000256" key="6">
    <source>
        <dbReference type="ARBA" id="ARBA00022842"/>
    </source>
</evidence>
<dbReference type="GO" id="GO:0036220">
    <property type="term" value="F:ITP diphosphatase activity"/>
    <property type="evidence" value="ECO:0007669"/>
    <property type="project" value="UniProtKB-UniRule"/>
</dbReference>
<dbReference type="HAMAP" id="MF_01405">
    <property type="entry name" value="Non_canon_purine_NTPase"/>
    <property type="match status" value="1"/>
</dbReference>
<dbReference type="CDD" id="cd00515">
    <property type="entry name" value="HAM1"/>
    <property type="match status" value="1"/>
</dbReference>
<gene>
    <name evidence="12" type="primary">rdgB</name>
    <name evidence="12" type="ORF">LEP1GSC104_0930</name>
</gene>
<evidence type="ECO:0000256" key="3">
    <source>
        <dbReference type="ARBA" id="ARBA00022723"/>
    </source>
</evidence>
<dbReference type="RefSeq" id="WP_000828654.1">
    <property type="nucleotide sequence ID" value="NZ_AHNQ02000006.1"/>
</dbReference>
<dbReference type="Gene3D" id="3.90.950.10">
    <property type="match status" value="1"/>
</dbReference>
<dbReference type="GO" id="GO:0036222">
    <property type="term" value="F:XTP diphosphatase activity"/>
    <property type="evidence" value="ECO:0007669"/>
    <property type="project" value="UniProtKB-UniRule"/>
</dbReference>
<dbReference type="EC" id="3.6.1.66" evidence="10"/>
<evidence type="ECO:0000256" key="9">
    <source>
        <dbReference type="ARBA" id="ARBA00052017"/>
    </source>
</evidence>
<dbReference type="PANTHER" id="PTHR11067:SF9">
    <property type="entry name" value="INOSINE TRIPHOSPHATE PYROPHOSPHATASE"/>
    <property type="match status" value="1"/>
</dbReference>
<evidence type="ECO:0000256" key="4">
    <source>
        <dbReference type="ARBA" id="ARBA00022741"/>
    </source>
</evidence>
<keyword evidence="7 10" id="KW-0546">Nucleotide metabolism</keyword>
<evidence type="ECO:0000256" key="10">
    <source>
        <dbReference type="HAMAP-Rule" id="MF_01405"/>
    </source>
</evidence>
<feature type="binding site" evidence="10">
    <location>
        <position position="176"/>
    </location>
    <ligand>
        <name>substrate</name>
    </ligand>
</feature>
<feature type="binding site" evidence="10">
    <location>
        <position position="42"/>
    </location>
    <ligand>
        <name>Mg(2+)</name>
        <dbReference type="ChEBI" id="CHEBI:18420"/>
    </ligand>
</feature>
<evidence type="ECO:0000256" key="5">
    <source>
        <dbReference type="ARBA" id="ARBA00022801"/>
    </source>
</evidence>
<evidence type="ECO:0000256" key="1">
    <source>
        <dbReference type="ARBA" id="ARBA00008023"/>
    </source>
</evidence>
<evidence type="ECO:0000313" key="12">
    <source>
        <dbReference type="EMBL" id="EKO27127.1"/>
    </source>
</evidence>
<sequence>MKRQLALGTNNLNKVKEVSSILMELGIQILTPKDLKVSFNPEETGSTFKENALIKAKELFYLTKIPSIADDSGICVSALKDEPGVYSARFGGPELNDEGRALLLLEKLKGNQNRKAYYACAIAYVDESTEQSFEGRCEGLISEEYDRIGIYGFGYDPIFIFPPLQKPFSQIQEETKNSVSHRKKALDGLLKFLKTKP</sequence>
<dbReference type="EMBL" id="AHNQ02000006">
    <property type="protein sequence ID" value="EKO27127.1"/>
    <property type="molecule type" value="Genomic_DNA"/>
</dbReference>
<feature type="binding site" evidence="10">
    <location>
        <position position="71"/>
    </location>
    <ligand>
        <name>Mg(2+)</name>
        <dbReference type="ChEBI" id="CHEBI:18420"/>
    </ligand>
</feature>
<dbReference type="InterPro" id="IPR029001">
    <property type="entry name" value="ITPase-like_fam"/>
</dbReference>
<comment type="function">
    <text evidence="10">Pyrophosphatase that catalyzes the hydrolysis of nucleoside triphosphates to their monophosphate derivatives, with a high preference for the non-canonical purine nucleotides XTP (xanthosine triphosphate), dITP (deoxyinosine triphosphate) and ITP. Seems to function as a house-cleaning enzyme that removes non-canonical purine nucleotides from the nucleotide pool, thus preventing their incorporation into DNA/RNA and avoiding chromosomal lesions.</text>
</comment>
<keyword evidence="3 10" id="KW-0479">Metal-binding</keyword>
<dbReference type="NCBIfam" id="TIGR00042">
    <property type="entry name" value="RdgB/HAM1 family non-canonical purine NTP pyrophosphatase"/>
    <property type="match status" value="1"/>
</dbReference>
<feature type="binding site" evidence="10">
    <location>
        <begin position="9"/>
        <end position="14"/>
    </location>
    <ligand>
        <name>substrate</name>
    </ligand>
</feature>
<dbReference type="InterPro" id="IPR002637">
    <property type="entry name" value="RdgB/HAM1"/>
</dbReference>
<comment type="catalytic activity">
    <reaction evidence="8 10">
        <text>dITP + H2O = dIMP + diphosphate + H(+)</text>
        <dbReference type="Rhea" id="RHEA:28342"/>
        <dbReference type="ChEBI" id="CHEBI:15377"/>
        <dbReference type="ChEBI" id="CHEBI:15378"/>
        <dbReference type="ChEBI" id="CHEBI:33019"/>
        <dbReference type="ChEBI" id="CHEBI:61194"/>
        <dbReference type="ChEBI" id="CHEBI:61382"/>
        <dbReference type="EC" id="3.6.1.66"/>
    </reaction>
</comment>
<accession>A0A0F6HFH9</accession>
<comment type="catalytic activity">
    <reaction evidence="9 10">
        <text>XTP + H2O = XMP + diphosphate + H(+)</text>
        <dbReference type="Rhea" id="RHEA:28610"/>
        <dbReference type="ChEBI" id="CHEBI:15377"/>
        <dbReference type="ChEBI" id="CHEBI:15378"/>
        <dbReference type="ChEBI" id="CHEBI:33019"/>
        <dbReference type="ChEBI" id="CHEBI:57464"/>
        <dbReference type="ChEBI" id="CHEBI:61314"/>
        <dbReference type="EC" id="3.6.1.66"/>
    </reaction>
</comment>
<evidence type="ECO:0000256" key="8">
    <source>
        <dbReference type="ARBA" id="ARBA00051875"/>
    </source>
</evidence>
<feature type="active site" description="Proton acceptor" evidence="10">
    <location>
        <position position="71"/>
    </location>
</feature>
<feature type="binding site" evidence="10">
    <location>
        <begin position="181"/>
        <end position="182"/>
    </location>
    <ligand>
        <name>substrate</name>
    </ligand>
</feature>
<evidence type="ECO:0000256" key="11">
    <source>
        <dbReference type="RuleBase" id="RU003781"/>
    </source>
</evidence>
<protein>
    <recommendedName>
        <fullName evidence="10">dITP/XTP pyrophosphatase</fullName>
        <ecNumber evidence="10">3.6.1.66</ecNumber>
    </recommendedName>
    <alternativeName>
        <fullName evidence="10">Non-canonical purine NTP pyrophosphatase</fullName>
    </alternativeName>
    <alternativeName>
        <fullName evidence="10">Non-standard purine NTP pyrophosphatase</fullName>
    </alternativeName>
    <alternativeName>
        <fullName evidence="10">Nucleoside-triphosphate diphosphatase</fullName>
    </alternativeName>
    <alternativeName>
        <fullName evidence="10">Nucleoside-triphosphate pyrophosphatase</fullName>
        <shortName evidence="10">NTPase</shortName>
    </alternativeName>
</protein>
<dbReference type="GO" id="GO:0005829">
    <property type="term" value="C:cytosol"/>
    <property type="evidence" value="ECO:0007669"/>
    <property type="project" value="TreeGrafter"/>
</dbReference>
<reference evidence="12 13" key="1">
    <citation type="submission" date="2012-09" db="EMBL/GenBank/DDBJ databases">
        <authorList>
            <person name="Harkins D.M."/>
            <person name="Durkin A.S."/>
            <person name="Brinkac L.M."/>
            <person name="Selengut J.D."/>
            <person name="Sanka R."/>
            <person name="DePew J."/>
            <person name="Purushe J."/>
            <person name="Chanthongthip A."/>
            <person name="Lattana O."/>
            <person name="Phetsouvanh R."/>
            <person name="Newton P.N."/>
            <person name="Vinetz J.M."/>
            <person name="Sutton G.G."/>
            <person name="Nelson W.C."/>
            <person name="Fouts D.E."/>
        </authorList>
    </citation>
    <scope>NUCLEOTIDE SEQUENCE [LARGE SCALE GENOMIC DNA]</scope>
    <source>
        <strain evidence="12 13">UI 12621</strain>
    </source>
</reference>
<dbReference type="GO" id="GO:0017111">
    <property type="term" value="F:ribonucleoside triphosphate phosphatase activity"/>
    <property type="evidence" value="ECO:0007669"/>
    <property type="project" value="InterPro"/>
</dbReference>
<comment type="similarity">
    <text evidence="1 10 11">Belongs to the HAM1 NTPase family.</text>
</comment>
<evidence type="ECO:0000313" key="13">
    <source>
        <dbReference type="Proteomes" id="UP000006324"/>
    </source>
</evidence>
<dbReference type="Proteomes" id="UP000006324">
    <property type="component" value="Unassembled WGS sequence"/>
</dbReference>
<feature type="binding site" evidence="10">
    <location>
        <begin position="153"/>
        <end position="156"/>
    </location>
    <ligand>
        <name>substrate</name>
    </ligand>
</feature>
<dbReference type="GO" id="GO:0009117">
    <property type="term" value="P:nucleotide metabolic process"/>
    <property type="evidence" value="ECO:0007669"/>
    <property type="project" value="UniProtKB-KW"/>
</dbReference>
<dbReference type="AlphaFoldDB" id="A0A0F6HFH9"/>
<dbReference type="GO" id="GO:0000166">
    <property type="term" value="F:nucleotide binding"/>
    <property type="evidence" value="ECO:0007669"/>
    <property type="project" value="UniProtKB-KW"/>
</dbReference>
<evidence type="ECO:0000256" key="7">
    <source>
        <dbReference type="ARBA" id="ARBA00023080"/>
    </source>
</evidence>
<keyword evidence="4 10" id="KW-0547">Nucleotide-binding</keyword>
<dbReference type="GO" id="GO:0009146">
    <property type="term" value="P:purine nucleoside triphosphate catabolic process"/>
    <property type="evidence" value="ECO:0007669"/>
    <property type="project" value="UniProtKB-UniRule"/>
</dbReference>
<name>A0A0F6HFH9_LEPIR</name>
<organism evidence="12 13">
    <name type="scientific">Leptospira interrogans str. UI 12621</name>
    <dbReference type="NCBI Taxonomy" id="1049937"/>
    <lineage>
        <taxon>Bacteria</taxon>
        <taxon>Pseudomonadati</taxon>
        <taxon>Spirochaetota</taxon>
        <taxon>Spirochaetia</taxon>
        <taxon>Leptospirales</taxon>
        <taxon>Leptospiraceae</taxon>
        <taxon>Leptospira</taxon>
    </lineage>
</organism>
<dbReference type="FunFam" id="3.90.950.10:FF:000001">
    <property type="entry name" value="dITP/XTP pyrophosphatase"/>
    <property type="match status" value="1"/>
</dbReference>
<comment type="subunit">
    <text evidence="2 10">Homodimer.</text>
</comment>
<dbReference type="InterPro" id="IPR020922">
    <property type="entry name" value="dITP/XTP_pyrophosphatase"/>
</dbReference>
<comment type="cofactor">
    <cofactor evidence="10">
        <name>Mg(2+)</name>
        <dbReference type="ChEBI" id="CHEBI:18420"/>
    </cofactor>
    <text evidence="10">Binds 1 Mg(2+) ion per subunit.</text>
</comment>
<dbReference type="GO" id="GO:0046872">
    <property type="term" value="F:metal ion binding"/>
    <property type="evidence" value="ECO:0007669"/>
    <property type="project" value="UniProtKB-KW"/>
</dbReference>
<dbReference type="GO" id="GO:0035870">
    <property type="term" value="F:dITP diphosphatase activity"/>
    <property type="evidence" value="ECO:0007669"/>
    <property type="project" value="UniProtKB-UniRule"/>
</dbReference>
<dbReference type="Pfam" id="PF01725">
    <property type="entry name" value="Ham1p_like"/>
    <property type="match status" value="1"/>
</dbReference>
<dbReference type="SUPFAM" id="SSF52972">
    <property type="entry name" value="ITPase-like"/>
    <property type="match status" value="1"/>
</dbReference>
<keyword evidence="5 10" id="KW-0378">Hydrolase</keyword>
<comment type="catalytic activity">
    <reaction evidence="10">
        <text>ITP + H2O = IMP + diphosphate + H(+)</text>
        <dbReference type="Rhea" id="RHEA:29399"/>
        <dbReference type="ChEBI" id="CHEBI:15377"/>
        <dbReference type="ChEBI" id="CHEBI:15378"/>
        <dbReference type="ChEBI" id="CHEBI:33019"/>
        <dbReference type="ChEBI" id="CHEBI:58053"/>
        <dbReference type="ChEBI" id="CHEBI:61402"/>
        <dbReference type="EC" id="3.6.1.66"/>
    </reaction>
</comment>
<keyword evidence="6 10" id="KW-0460">Magnesium</keyword>
<proteinExistence type="inferred from homology"/>
<comment type="caution">
    <text evidence="12">The sequence shown here is derived from an EMBL/GenBank/DDBJ whole genome shotgun (WGS) entry which is preliminary data.</text>
</comment>
<feature type="binding site" evidence="10">
    <location>
        <position position="72"/>
    </location>
    <ligand>
        <name>substrate</name>
    </ligand>
</feature>
<evidence type="ECO:0000256" key="2">
    <source>
        <dbReference type="ARBA" id="ARBA00011738"/>
    </source>
</evidence>